<name>A0A6J5PR76_9CAUD</name>
<dbReference type="NCBIfam" id="TIGR00616">
    <property type="entry name" value="rect"/>
    <property type="match status" value="1"/>
</dbReference>
<sequence>MTSADLRAVATGQERPAQPRSIADLSHILAGKMKAIKSVIASTLTPEKMARIALNELRQNDYLAKIAMQNPGSFINAVTQAAHLGLEIGGALGQAYLVPYKGEIKMMPGYRGLISLARRSGEITSINAEIVYENDEFDLSLGIDPKVSHKPCLKGPRGEPVLAYMVARFKFGGHHFEWMTIDEIMAIKARSSAVKSGKSTPWDTDRDEMIRKTVVRRGWKYLPMSIEMQGAAVIEAANDQGHNVTIDGDSVVVSDDALQGVDQDTGEIHASPKLEEKQPQTVPQQVSNPEPEAAGWKPDTEEEAAIRAAEMQEARLRQPDARPRRERGSMGIE</sequence>
<proteinExistence type="predicted"/>
<feature type="compositionally biased region" description="Basic and acidic residues" evidence="1">
    <location>
        <begin position="310"/>
        <end position="333"/>
    </location>
</feature>
<feature type="compositionally biased region" description="Polar residues" evidence="1">
    <location>
        <begin position="279"/>
        <end position="288"/>
    </location>
</feature>
<feature type="compositionally biased region" description="Basic and acidic residues" evidence="1">
    <location>
        <begin position="269"/>
        <end position="278"/>
    </location>
</feature>
<dbReference type="GO" id="GO:0006259">
    <property type="term" value="P:DNA metabolic process"/>
    <property type="evidence" value="ECO:0007669"/>
    <property type="project" value="InterPro"/>
</dbReference>
<gene>
    <name evidence="2" type="ORF">UFOVP935_34</name>
</gene>
<dbReference type="InterPro" id="IPR004590">
    <property type="entry name" value="ssDNA_annealing_RecT"/>
</dbReference>
<accession>A0A6J5PR76</accession>
<feature type="region of interest" description="Disordered" evidence="1">
    <location>
        <begin position="269"/>
        <end position="333"/>
    </location>
</feature>
<dbReference type="GO" id="GO:0003677">
    <property type="term" value="F:DNA binding"/>
    <property type="evidence" value="ECO:0007669"/>
    <property type="project" value="InterPro"/>
</dbReference>
<evidence type="ECO:0000256" key="1">
    <source>
        <dbReference type="SAM" id="MobiDB-lite"/>
    </source>
</evidence>
<organism evidence="2">
    <name type="scientific">uncultured Caudovirales phage</name>
    <dbReference type="NCBI Taxonomy" id="2100421"/>
    <lineage>
        <taxon>Viruses</taxon>
        <taxon>Duplodnaviria</taxon>
        <taxon>Heunggongvirae</taxon>
        <taxon>Uroviricota</taxon>
        <taxon>Caudoviricetes</taxon>
        <taxon>Peduoviridae</taxon>
        <taxon>Maltschvirus</taxon>
        <taxon>Maltschvirus maltsch</taxon>
    </lineage>
</organism>
<dbReference type="EMBL" id="LR796885">
    <property type="protein sequence ID" value="CAB4172516.1"/>
    <property type="molecule type" value="Genomic_DNA"/>
</dbReference>
<dbReference type="InterPro" id="IPR018330">
    <property type="entry name" value="RecT_fam"/>
</dbReference>
<protein>
    <submittedName>
        <fullName evidence="2">RecT Recombinational DNA repair protein (RecE pathway)</fullName>
    </submittedName>
</protein>
<reference evidence="2" key="1">
    <citation type="submission" date="2020-05" db="EMBL/GenBank/DDBJ databases">
        <authorList>
            <person name="Chiriac C."/>
            <person name="Salcher M."/>
            <person name="Ghai R."/>
            <person name="Kavagutti S V."/>
        </authorList>
    </citation>
    <scope>NUCLEOTIDE SEQUENCE</scope>
</reference>
<evidence type="ECO:0000313" key="2">
    <source>
        <dbReference type="EMBL" id="CAB4172516.1"/>
    </source>
</evidence>
<dbReference type="Pfam" id="PF03837">
    <property type="entry name" value="RecT"/>
    <property type="match status" value="1"/>
</dbReference>